<comment type="caution">
    <text evidence="2">The sequence shown here is derived from an EMBL/GenBank/DDBJ whole genome shotgun (WGS) entry which is preliminary data.</text>
</comment>
<dbReference type="EMBL" id="RIBS01000010">
    <property type="protein sequence ID" value="RNF82072.1"/>
    <property type="molecule type" value="Genomic_DNA"/>
</dbReference>
<reference evidence="2 3" key="1">
    <citation type="submission" date="2018-11" db="EMBL/GenBank/DDBJ databases">
        <title>Lysobacter cryohumiis sp. nov., isolated from soil in the Tianshan Mountains, Xinjiang, China.</title>
        <authorList>
            <person name="Luo Y."/>
            <person name="Sheng H."/>
        </authorList>
    </citation>
    <scope>NUCLEOTIDE SEQUENCE [LARGE SCALE GENOMIC DNA]</scope>
    <source>
        <strain evidence="2 3">ZS60</strain>
    </source>
</reference>
<evidence type="ECO:0000313" key="3">
    <source>
        <dbReference type="Proteomes" id="UP000267049"/>
    </source>
</evidence>
<protein>
    <submittedName>
        <fullName evidence="2">Uncharacterized protein</fullName>
    </submittedName>
</protein>
<sequence length="124" mass="13719">MDTVHHDQRHGPGWKANVALLLAVLAVGVLPALGASRRAETANGARQVSSSAYIDFRIVIPERVPLGSRELPLSLSLPEDHSSDHRPNDATRTTVIHDKRLSRYPIHRIEQRSSDRAVVTYVSL</sequence>
<proteinExistence type="predicted"/>
<dbReference type="RefSeq" id="WP_123089071.1">
    <property type="nucleotide sequence ID" value="NZ_RIBS01000010.1"/>
</dbReference>
<organism evidence="2 3">
    <name type="scientific">Montanilutibacter psychrotolerans</name>
    <dbReference type="NCBI Taxonomy" id="1327343"/>
    <lineage>
        <taxon>Bacteria</taxon>
        <taxon>Pseudomonadati</taxon>
        <taxon>Pseudomonadota</taxon>
        <taxon>Gammaproteobacteria</taxon>
        <taxon>Lysobacterales</taxon>
        <taxon>Lysobacteraceae</taxon>
        <taxon>Montanilutibacter</taxon>
    </lineage>
</organism>
<dbReference type="AlphaFoldDB" id="A0A3M8STJ0"/>
<keyword evidence="3" id="KW-1185">Reference proteome</keyword>
<gene>
    <name evidence="2" type="ORF">EER27_15605</name>
</gene>
<dbReference type="Proteomes" id="UP000267049">
    <property type="component" value="Unassembled WGS sequence"/>
</dbReference>
<name>A0A3M8STJ0_9GAMM</name>
<feature type="compositionally biased region" description="Basic and acidic residues" evidence="1">
    <location>
        <begin position="78"/>
        <end position="92"/>
    </location>
</feature>
<accession>A0A3M8STJ0</accession>
<evidence type="ECO:0000313" key="2">
    <source>
        <dbReference type="EMBL" id="RNF82072.1"/>
    </source>
</evidence>
<evidence type="ECO:0000256" key="1">
    <source>
        <dbReference type="SAM" id="MobiDB-lite"/>
    </source>
</evidence>
<feature type="region of interest" description="Disordered" evidence="1">
    <location>
        <begin position="73"/>
        <end position="92"/>
    </location>
</feature>